<feature type="region of interest" description="Disordered" evidence="1">
    <location>
        <begin position="96"/>
        <end position="121"/>
    </location>
</feature>
<evidence type="ECO:0000313" key="3">
    <source>
        <dbReference type="Proteomes" id="UP000614350"/>
    </source>
</evidence>
<comment type="caution">
    <text evidence="2">The sequence shown here is derived from an EMBL/GenBank/DDBJ whole genome shotgun (WGS) entry which is preliminary data.</text>
</comment>
<proteinExistence type="predicted"/>
<evidence type="ECO:0000256" key="1">
    <source>
        <dbReference type="SAM" id="MobiDB-lite"/>
    </source>
</evidence>
<sequence length="121" mass="13703">MCHNSRERNACCSTIHVVHPQSVSLSLWVSLPGRDHHRIAGEVPFSALAENSRPEVATSVTPSLLSSKKVRSIGSHGLRDRGTWTDERAWLHAFASLEEEEEEEEEEVEEMEEEEEGHEEK</sequence>
<dbReference type="Proteomes" id="UP000614350">
    <property type="component" value="Unassembled WGS sequence"/>
</dbReference>
<gene>
    <name evidence="2" type="ORF">HZH66_007783</name>
</gene>
<reference evidence="2" key="1">
    <citation type="journal article" date="2020" name="G3 (Bethesda)">
        <title>High-Quality Assemblies for Three Invasive Social Wasps from the &lt;i&gt;Vespula&lt;/i&gt; Genus.</title>
        <authorList>
            <person name="Harrop T.W.R."/>
            <person name="Guhlin J."/>
            <person name="McLaughlin G.M."/>
            <person name="Permina E."/>
            <person name="Stockwell P."/>
            <person name="Gilligan J."/>
            <person name="Le Lec M.F."/>
            <person name="Gruber M.A.M."/>
            <person name="Quinn O."/>
            <person name="Lovegrove M."/>
            <person name="Duncan E.J."/>
            <person name="Remnant E.J."/>
            <person name="Van Eeckhoven J."/>
            <person name="Graham B."/>
            <person name="Knapp R.A."/>
            <person name="Langford K.W."/>
            <person name="Kronenberg Z."/>
            <person name="Press M.O."/>
            <person name="Eacker S.M."/>
            <person name="Wilson-Rankin E.E."/>
            <person name="Purcell J."/>
            <person name="Lester P.J."/>
            <person name="Dearden P.K."/>
        </authorList>
    </citation>
    <scope>NUCLEOTIDE SEQUENCE</scope>
    <source>
        <strain evidence="2">Marl-1</strain>
    </source>
</reference>
<dbReference type="AlphaFoldDB" id="A0A834N4G4"/>
<accession>A0A834N4G4</accession>
<organism evidence="2 3">
    <name type="scientific">Vespula vulgaris</name>
    <name type="common">Yellow jacket</name>
    <name type="synonym">Wasp</name>
    <dbReference type="NCBI Taxonomy" id="7454"/>
    <lineage>
        <taxon>Eukaryota</taxon>
        <taxon>Metazoa</taxon>
        <taxon>Ecdysozoa</taxon>
        <taxon>Arthropoda</taxon>
        <taxon>Hexapoda</taxon>
        <taxon>Insecta</taxon>
        <taxon>Pterygota</taxon>
        <taxon>Neoptera</taxon>
        <taxon>Endopterygota</taxon>
        <taxon>Hymenoptera</taxon>
        <taxon>Apocrita</taxon>
        <taxon>Aculeata</taxon>
        <taxon>Vespoidea</taxon>
        <taxon>Vespidae</taxon>
        <taxon>Vespinae</taxon>
        <taxon>Vespula</taxon>
    </lineage>
</organism>
<evidence type="ECO:0000313" key="2">
    <source>
        <dbReference type="EMBL" id="KAF7394609.1"/>
    </source>
</evidence>
<dbReference type="EMBL" id="JACSEA010000008">
    <property type="protein sequence ID" value="KAF7394609.1"/>
    <property type="molecule type" value="Genomic_DNA"/>
</dbReference>
<feature type="compositionally biased region" description="Acidic residues" evidence="1">
    <location>
        <begin position="97"/>
        <end position="121"/>
    </location>
</feature>
<keyword evidence="3" id="KW-1185">Reference proteome</keyword>
<protein>
    <submittedName>
        <fullName evidence="2">Uncharacterized protein</fullName>
    </submittedName>
</protein>
<name>A0A834N4G4_VESVU</name>